<dbReference type="Proteomes" id="UP000245464">
    <property type="component" value="Chromosome 2"/>
</dbReference>
<dbReference type="InterPro" id="IPR045076">
    <property type="entry name" value="MutS"/>
</dbReference>
<evidence type="ECO:0000256" key="2">
    <source>
        <dbReference type="ARBA" id="ARBA00022151"/>
    </source>
</evidence>
<dbReference type="SUPFAM" id="SSF48334">
    <property type="entry name" value="DNA repair protein MutS, domain III"/>
    <property type="match status" value="1"/>
</dbReference>
<evidence type="ECO:0000256" key="5">
    <source>
        <dbReference type="ARBA" id="ARBA00023125"/>
    </source>
</evidence>
<dbReference type="PANTHER" id="PTHR11361">
    <property type="entry name" value="DNA MISMATCH REPAIR PROTEIN MUTS FAMILY MEMBER"/>
    <property type="match status" value="1"/>
</dbReference>
<dbReference type="Gene3D" id="3.40.50.300">
    <property type="entry name" value="P-loop containing nucleotide triphosphate hydrolases"/>
    <property type="match status" value="1"/>
</dbReference>
<dbReference type="GO" id="GO:0140664">
    <property type="term" value="F:ATP-dependent DNA damage sensor activity"/>
    <property type="evidence" value="ECO:0007669"/>
    <property type="project" value="InterPro"/>
</dbReference>
<keyword evidence="5" id="KW-0238">DNA-binding</keyword>
<evidence type="ECO:0000256" key="4">
    <source>
        <dbReference type="ARBA" id="ARBA00022840"/>
    </source>
</evidence>
<comment type="caution">
    <text evidence="10">The sequence shown here is derived from an EMBL/GenBank/DDBJ whole genome shotgun (WGS) entry which is preliminary data.</text>
</comment>
<organism evidence="10 11">
    <name type="scientific">Pyrenophora tritici-repentis</name>
    <dbReference type="NCBI Taxonomy" id="45151"/>
    <lineage>
        <taxon>Eukaryota</taxon>
        <taxon>Fungi</taxon>
        <taxon>Dikarya</taxon>
        <taxon>Ascomycota</taxon>
        <taxon>Pezizomycotina</taxon>
        <taxon>Dothideomycetes</taxon>
        <taxon>Pleosporomycetidae</taxon>
        <taxon>Pleosporales</taxon>
        <taxon>Pleosporineae</taxon>
        <taxon>Pleosporaceae</taxon>
        <taxon>Pyrenophora</taxon>
    </lineage>
</organism>
<sequence length="250" mass="27720">MKRNQKINVSHQEVILMSDQAVETLIDGVRSHMSVMFKICEAIAMLDMIGAFAQLVTVNNYTQPQLTDTLAIDAGRHPIKEKIMQTKFVPNDVYATQQTRFQIITGCNMSGKSTYVRSVALMTIMAQIGSYVPANYASFPILHQLFARLGMDDNIETNVSTFSAEMRDIAFILRNVDRHSLVIIDELGRGTSTRDGLAIALAIAEALVSSRALVWFATHFKDLATIMGERAGVQNLHLAVQVSSILTERV</sequence>
<dbReference type="RefSeq" id="XP_065964341.1">
    <property type="nucleotide sequence ID" value="XM_066105714.1"/>
</dbReference>
<dbReference type="InterPro" id="IPR027417">
    <property type="entry name" value="P-loop_NTPase"/>
</dbReference>
<accession>A0A2W1DIC0</accession>
<comment type="subunit">
    <text evidence="6">Heterodimer consisting of MSH2-MSH3 (MutS beta). Forms a ternary complex with MutL alpha (MLH1-PMS1).</text>
</comment>
<dbReference type="PANTHER" id="PTHR11361:SF21">
    <property type="entry name" value="MUTS PROTEIN HOMOLOG 4"/>
    <property type="match status" value="1"/>
</dbReference>
<gene>
    <name evidence="10" type="ORF">PtrM4_065920</name>
</gene>
<dbReference type="SUPFAM" id="SSF52540">
    <property type="entry name" value="P-loop containing nucleoside triphosphate hydrolases"/>
    <property type="match status" value="1"/>
</dbReference>
<evidence type="ECO:0000256" key="7">
    <source>
        <dbReference type="ARBA" id="ARBA00029792"/>
    </source>
</evidence>
<evidence type="ECO:0000256" key="3">
    <source>
        <dbReference type="ARBA" id="ARBA00022741"/>
    </source>
</evidence>
<protein>
    <recommendedName>
        <fullName evidence="2 8">DNA mismatch repair protein MSH3</fullName>
    </recommendedName>
    <alternativeName>
        <fullName evidence="2 8">DNA mismatch repair protein MSH3</fullName>
    </alternativeName>
    <alternativeName>
        <fullName evidence="7">MutS protein homolog 3</fullName>
    </alternativeName>
</protein>
<keyword evidence="4" id="KW-0067">ATP-binding</keyword>
<reference evidence="10 11" key="1">
    <citation type="journal article" date="2018" name="BMC Genomics">
        <title>Comparative genomics of the wheat fungal pathogen Pyrenophora tritici-repentis reveals chromosomal variations and genome plasticity.</title>
        <authorList>
            <person name="Moolhuijzen P."/>
            <person name="See P.T."/>
            <person name="Hane J.K."/>
            <person name="Shi G."/>
            <person name="Liu Z."/>
            <person name="Oliver R.P."/>
            <person name="Moffat C.S."/>
        </authorList>
    </citation>
    <scope>NUCLEOTIDE SEQUENCE [LARGE SCALE GENOMIC DNA]</scope>
    <source>
        <strain evidence="10">M4</strain>
    </source>
</reference>
<dbReference type="GO" id="GO:0006298">
    <property type="term" value="P:mismatch repair"/>
    <property type="evidence" value="ECO:0007669"/>
    <property type="project" value="InterPro"/>
</dbReference>
<dbReference type="SMART" id="SM00534">
    <property type="entry name" value="MUTSac"/>
    <property type="match status" value="1"/>
</dbReference>
<dbReference type="AlphaFoldDB" id="A0A2W1DIC0"/>
<proteinExistence type="inferred from homology"/>
<evidence type="ECO:0000256" key="6">
    <source>
        <dbReference type="ARBA" id="ARBA00025902"/>
    </source>
</evidence>
<comment type="similarity">
    <text evidence="1">Belongs to the DNA mismatch repair MutS family. MSH3 subfamily.</text>
</comment>
<dbReference type="FunFam" id="3.40.50.300:FF:000870">
    <property type="entry name" value="MutS protein homolog 4"/>
    <property type="match status" value="1"/>
</dbReference>
<dbReference type="PROSITE" id="PS00486">
    <property type="entry name" value="DNA_MISMATCH_REPAIR_2"/>
    <property type="match status" value="1"/>
</dbReference>
<evidence type="ECO:0000259" key="9">
    <source>
        <dbReference type="PROSITE" id="PS00486"/>
    </source>
</evidence>
<dbReference type="GO" id="GO:0030983">
    <property type="term" value="F:mismatched DNA binding"/>
    <property type="evidence" value="ECO:0007669"/>
    <property type="project" value="InterPro"/>
</dbReference>
<evidence type="ECO:0000313" key="10">
    <source>
        <dbReference type="EMBL" id="KAF7574968.1"/>
    </source>
</evidence>
<feature type="domain" description="DNA mismatch repair proteins mutS family" evidence="9">
    <location>
        <begin position="180"/>
        <end position="196"/>
    </location>
</feature>
<evidence type="ECO:0000313" key="11">
    <source>
        <dbReference type="Proteomes" id="UP000245464"/>
    </source>
</evidence>
<dbReference type="Pfam" id="PF00488">
    <property type="entry name" value="MutS_V"/>
    <property type="match status" value="1"/>
</dbReference>
<evidence type="ECO:0000256" key="1">
    <source>
        <dbReference type="ARBA" id="ARBA00007094"/>
    </source>
</evidence>
<dbReference type="InterPro" id="IPR000432">
    <property type="entry name" value="DNA_mismatch_repair_MutS_C"/>
</dbReference>
<dbReference type="GO" id="GO:0005634">
    <property type="term" value="C:nucleus"/>
    <property type="evidence" value="ECO:0007669"/>
    <property type="project" value="TreeGrafter"/>
</dbReference>
<keyword evidence="3" id="KW-0547">Nucleotide-binding</keyword>
<dbReference type="GO" id="GO:0007131">
    <property type="term" value="P:reciprocal meiotic recombination"/>
    <property type="evidence" value="ECO:0007669"/>
    <property type="project" value="TreeGrafter"/>
</dbReference>
<dbReference type="GO" id="GO:0005524">
    <property type="term" value="F:ATP binding"/>
    <property type="evidence" value="ECO:0007669"/>
    <property type="project" value="UniProtKB-KW"/>
</dbReference>
<name>A0A2W1DIC0_9PLEO</name>
<dbReference type="GeneID" id="6341224"/>
<evidence type="ECO:0000256" key="8">
    <source>
        <dbReference type="ARBA" id="ARBA00073774"/>
    </source>
</evidence>
<dbReference type="InterPro" id="IPR036187">
    <property type="entry name" value="DNA_mismatch_repair_MutS_sf"/>
</dbReference>
<dbReference type="KEGG" id="ptrr:6341224"/>
<dbReference type="EMBL" id="NQIK02000002">
    <property type="protein sequence ID" value="KAF7574968.1"/>
    <property type="molecule type" value="Genomic_DNA"/>
</dbReference>